<feature type="transmembrane region" description="Helical" evidence="1">
    <location>
        <begin position="79"/>
        <end position="97"/>
    </location>
</feature>
<organism evidence="2 3">
    <name type="scientific">Anoxybacillus flavithermus (strain DSM 21510 / WK1)</name>
    <dbReference type="NCBI Taxonomy" id="491915"/>
    <lineage>
        <taxon>Bacteria</taxon>
        <taxon>Bacillati</taxon>
        <taxon>Bacillota</taxon>
        <taxon>Bacilli</taxon>
        <taxon>Bacillales</taxon>
        <taxon>Anoxybacillaceae</taxon>
        <taxon>Anoxybacillus</taxon>
    </lineage>
</organism>
<gene>
    <name evidence="2" type="ordered locus">Aflv_1890</name>
</gene>
<sequence length="102" mass="12321">MASPSSFFMIFSLRSYDVCKGCVNMYIVFLLQLLIWSLFSLVEWRSAHDHFIFKALLFVMFMYVAFLLALRFRLTKKRACWTTLLTIAVYFVCRQLFWDYRL</sequence>
<feature type="transmembrane region" description="Helical" evidence="1">
    <location>
        <begin position="21"/>
        <end position="39"/>
    </location>
</feature>
<proteinExistence type="predicted"/>
<dbReference type="HOGENOM" id="CLU_179054_0_0_9"/>
<accession>B7GIA7</accession>
<name>B7GIA7_ANOFW</name>
<evidence type="ECO:0000256" key="1">
    <source>
        <dbReference type="SAM" id="Phobius"/>
    </source>
</evidence>
<evidence type="ECO:0000313" key="3">
    <source>
        <dbReference type="Proteomes" id="UP000000742"/>
    </source>
</evidence>
<keyword evidence="1" id="KW-0812">Transmembrane</keyword>
<dbReference type="KEGG" id="afl:Aflv_1890"/>
<feature type="transmembrane region" description="Helical" evidence="1">
    <location>
        <begin position="51"/>
        <end position="72"/>
    </location>
</feature>
<dbReference type="Proteomes" id="UP000000742">
    <property type="component" value="Chromosome"/>
</dbReference>
<protein>
    <submittedName>
        <fullName evidence="2">Uncharacterized conserved protein</fullName>
    </submittedName>
</protein>
<keyword evidence="1" id="KW-0472">Membrane</keyword>
<keyword evidence="1" id="KW-1133">Transmembrane helix</keyword>
<evidence type="ECO:0000313" key="2">
    <source>
        <dbReference type="EMBL" id="ACJ34251.1"/>
    </source>
</evidence>
<dbReference type="EMBL" id="CP000922">
    <property type="protein sequence ID" value="ACJ34251.1"/>
    <property type="molecule type" value="Genomic_DNA"/>
</dbReference>
<dbReference type="eggNOG" id="ENOG50336PR">
    <property type="taxonomic scope" value="Bacteria"/>
</dbReference>
<dbReference type="AlphaFoldDB" id="B7GIA7"/>
<reference evidence="2 3" key="1">
    <citation type="journal article" date="2008" name="Genome Biol.">
        <title>Encapsulated in silica: genome, proteome and physiology of the thermophilic bacterium Anoxybacillus flavithermus WK1.</title>
        <authorList>
            <person name="Saw J.H."/>
            <person name="Mountain B.W."/>
            <person name="Feng L."/>
            <person name="Omelchenko M.V."/>
            <person name="Hou S."/>
            <person name="Saito J.A."/>
            <person name="Stott M.B."/>
            <person name="Li D."/>
            <person name="Zhao G."/>
            <person name="Wu J."/>
            <person name="Galperin M.Y."/>
            <person name="Koonin E.V."/>
            <person name="Makarova K.S."/>
            <person name="Wolf Y.I."/>
            <person name="Rigden D.J."/>
            <person name="Dunfield P.F."/>
            <person name="Wang L."/>
            <person name="Alam M."/>
        </authorList>
    </citation>
    <scope>NUCLEOTIDE SEQUENCE [LARGE SCALE GENOMIC DNA]</scope>
    <source>
        <strain evidence="3">DSM 21510 / WK1</strain>
    </source>
</reference>
<dbReference type="STRING" id="491915.Aflv_1890"/>